<accession>A0A835YTA3</accession>
<feature type="compositionally biased region" description="Gly residues" evidence="1">
    <location>
        <begin position="86"/>
        <end position="137"/>
    </location>
</feature>
<reference evidence="2" key="1">
    <citation type="submission" date="2021-02" db="EMBL/GenBank/DDBJ databases">
        <title>First Annotated Genome of the Yellow-green Alga Tribonema minus.</title>
        <authorList>
            <person name="Mahan K.M."/>
        </authorList>
    </citation>
    <scope>NUCLEOTIDE SEQUENCE</scope>
    <source>
        <strain evidence="2">UTEX B ZZ1240</strain>
    </source>
</reference>
<evidence type="ECO:0000256" key="1">
    <source>
        <dbReference type="SAM" id="MobiDB-lite"/>
    </source>
</evidence>
<dbReference type="AlphaFoldDB" id="A0A835YTA3"/>
<comment type="caution">
    <text evidence="2">The sequence shown here is derived from an EMBL/GenBank/DDBJ whole genome shotgun (WGS) entry which is preliminary data.</text>
</comment>
<organism evidence="2 3">
    <name type="scientific">Tribonema minus</name>
    <dbReference type="NCBI Taxonomy" id="303371"/>
    <lineage>
        <taxon>Eukaryota</taxon>
        <taxon>Sar</taxon>
        <taxon>Stramenopiles</taxon>
        <taxon>Ochrophyta</taxon>
        <taxon>PX clade</taxon>
        <taxon>Xanthophyceae</taxon>
        <taxon>Tribonematales</taxon>
        <taxon>Tribonemataceae</taxon>
        <taxon>Tribonema</taxon>
    </lineage>
</organism>
<feature type="region of interest" description="Disordered" evidence="1">
    <location>
        <begin position="86"/>
        <end position="150"/>
    </location>
</feature>
<sequence length="150" mass="14912">MIIKRDIYIAESDEFGLTRNAKGDWTRHLMKFTAKETAQLDGYTTPYIAALLVPAGAQFNPKIPGGWRILDREYMLQLQICGVAVGDGGDDSGSGSDGGSSSDGGSGSDGNSGSGSGGGVTSDDGSGSGSGSDGGSSSGSATGSDGGGRF</sequence>
<protein>
    <submittedName>
        <fullName evidence="2">Uncharacterized protein</fullName>
    </submittedName>
</protein>
<keyword evidence="3" id="KW-1185">Reference proteome</keyword>
<gene>
    <name evidence="2" type="ORF">JKP88DRAFT_346636</name>
</gene>
<proteinExistence type="predicted"/>
<dbReference type="Proteomes" id="UP000664859">
    <property type="component" value="Unassembled WGS sequence"/>
</dbReference>
<dbReference type="EMBL" id="JAFCMP010000334">
    <property type="protein sequence ID" value="KAG5181217.1"/>
    <property type="molecule type" value="Genomic_DNA"/>
</dbReference>
<evidence type="ECO:0000313" key="3">
    <source>
        <dbReference type="Proteomes" id="UP000664859"/>
    </source>
</evidence>
<name>A0A835YTA3_9STRA</name>
<evidence type="ECO:0000313" key="2">
    <source>
        <dbReference type="EMBL" id="KAG5181217.1"/>
    </source>
</evidence>